<feature type="domain" description="Ketoreductase (KR)" evidence="4">
    <location>
        <begin position="185"/>
        <end position="281"/>
    </location>
</feature>
<evidence type="ECO:0000259" key="4">
    <source>
        <dbReference type="Pfam" id="PF08659"/>
    </source>
</evidence>
<feature type="non-terminal residue" evidence="5">
    <location>
        <position position="302"/>
    </location>
</feature>
<dbReference type="VEuPathDB" id="AmoebaDB:DICPUDRAFT_146686"/>
<dbReference type="KEGG" id="dpp:DICPUDRAFT_146686"/>
<dbReference type="Gene3D" id="3.40.50.720">
    <property type="entry name" value="NAD(P)-binding Rossmann-like Domain"/>
    <property type="match status" value="1"/>
</dbReference>
<dbReference type="PANTHER" id="PTHR45681">
    <property type="entry name" value="POLYKETIDE SYNTHASE 44-RELATED"/>
    <property type="match status" value="1"/>
</dbReference>
<keyword evidence="1" id="KW-0596">Phosphopantetheine</keyword>
<evidence type="ECO:0000313" key="5">
    <source>
        <dbReference type="EMBL" id="EGC40460.1"/>
    </source>
</evidence>
<dbReference type="InterPro" id="IPR036291">
    <property type="entry name" value="NAD(P)-bd_dom_sf"/>
</dbReference>
<proteinExistence type="predicted"/>
<keyword evidence="3" id="KW-0808">Transferase</keyword>
<protein>
    <recommendedName>
        <fullName evidence="4">Ketoreductase (KR) domain-containing protein</fullName>
    </recommendedName>
</protein>
<accession>F0Z6L9</accession>
<keyword evidence="6" id="KW-1185">Reference proteome</keyword>
<evidence type="ECO:0000256" key="1">
    <source>
        <dbReference type="ARBA" id="ARBA00022450"/>
    </source>
</evidence>
<dbReference type="InParanoid" id="F0Z6L9"/>
<dbReference type="Proteomes" id="UP000001064">
    <property type="component" value="Unassembled WGS sequence"/>
</dbReference>
<keyword evidence="2" id="KW-0597">Phosphoprotein</keyword>
<sequence>MSGINALGLGCRYGWFCRESFKLGVDGILGIDLSNKMITKAKELDNDFDNILLVLNTKLDTLNQNKVLNILTTYFKSFNLNYYIINDNQELNQDLQITDKSVIYFLPTLEKLELNNFKEITLQYCNVNKYLLNNNLSTKFIILSTDTKKECINYLNSSVLGAMRYFLEFRQLNLYLTDFDKASLNNININIINMDISDMNLIESSINQLYEQNKDLPKPDSIIHFAFIKASYSYNEISMENLEKSLSAKAMGSIYLHLLSIKLNWPVRHFINGSSTCSLLAYRSTPSSSVNLKQKMQGDWKE</sequence>
<dbReference type="InterPro" id="IPR013968">
    <property type="entry name" value="PKS_KR"/>
</dbReference>
<evidence type="ECO:0000256" key="2">
    <source>
        <dbReference type="ARBA" id="ARBA00022553"/>
    </source>
</evidence>
<dbReference type="AlphaFoldDB" id="F0Z6L9"/>
<dbReference type="GO" id="GO:0016740">
    <property type="term" value="F:transferase activity"/>
    <property type="evidence" value="ECO:0007669"/>
    <property type="project" value="UniProtKB-KW"/>
</dbReference>
<dbReference type="InterPro" id="IPR050444">
    <property type="entry name" value="Polyketide_Synthase"/>
</dbReference>
<dbReference type="Pfam" id="PF08659">
    <property type="entry name" value="KR"/>
    <property type="match status" value="1"/>
</dbReference>
<dbReference type="GeneID" id="10503478"/>
<evidence type="ECO:0000313" key="6">
    <source>
        <dbReference type="Proteomes" id="UP000001064"/>
    </source>
</evidence>
<organism evidence="5 6">
    <name type="scientific">Dictyostelium purpureum</name>
    <name type="common">Slime mold</name>
    <dbReference type="NCBI Taxonomy" id="5786"/>
    <lineage>
        <taxon>Eukaryota</taxon>
        <taxon>Amoebozoa</taxon>
        <taxon>Evosea</taxon>
        <taxon>Eumycetozoa</taxon>
        <taxon>Dictyostelia</taxon>
        <taxon>Dictyosteliales</taxon>
        <taxon>Dictyosteliaceae</taxon>
        <taxon>Dictyostelium</taxon>
    </lineage>
</organism>
<evidence type="ECO:0000256" key="3">
    <source>
        <dbReference type="ARBA" id="ARBA00022679"/>
    </source>
</evidence>
<reference evidence="6" key="1">
    <citation type="journal article" date="2011" name="Genome Biol.">
        <title>Comparative genomics of the social amoebae Dictyostelium discoideum and Dictyostelium purpureum.</title>
        <authorList>
            <consortium name="US DOE Joint Genome Institute (JGI-PGF)"/>
            <person name="Sucgang R."/>
            <person name="Kuo A."/>
            <person name="Tian X."/>
            <person name="Salerno W."/>
            <person name="Parikh A."/>
            <person name="Feasley C.L."/>
            <person name="Dalin E."/>
            <person name="Tu H."/>
            <person name="Huang E."/>
            <person name="Barry K."/>
            <person name="Lindquist E."/>
            <person name="Shapiro H."/>
            <person name="Bruce D."/>
            <person name="Schmutz J."/>
            <person name="Salamov A."/>
            <person name="Fey P."/>
            <person name="Gaudet P."/>
            <person name="Anjard C."/>
            <person name="Babu M.M."/>
            <person name="Basu S."/>
            <person name="Bushmanova Y."/>
            <person name="van der Wel H."/>
            <person name="Katoh-Kurasawa M."/>
            <person name="Dinh C."/>
            <person name="Coutinho P.M."/>
            <person name="Saito T."/>
            <person name="Elias M."/>
            <person name="Schaap P."/>
            <person name="Kay R.R."/>
            <person name="Henrissat B."/>
            <person name="Eichinger L."/>
            <person name="Rivero F."/>
            <person name="Putnam N.H."/>
            <person name="West C.M."/>
            <person name="Loomis W.F."/>
            <person name="Chisholm R.L."/>
            <person name="Shaulsky G."/>
            <person name="Strassmann J.E."/>
            <person name="Queller D.C."/>
            <person name="Kuspa A."/>
            <person name="Grigoriev I.V."/>
        </authorList>
    </citation>
    <scope>NUCLEOTIDE SEQUENCE [LARGE SCALE GENOMIC DNA]</scope>
    <source>
        <strain evidence="6">QSDP1</strain>
    </source>
</reference>
<dbReference type="SUPFAM" id="SSF51735">
    <property type="entry name" value="NAD(P)-binding Rossmann-fold domains"/>
    <property type="match status" value="1"/>
</dbReference>
<dbReference type="PANTHER" id="PTHR45681:SF6">
    <property type="entry name" value="POLYKETIDE SYNTHASE 37"/>
    <property type="match status" value="1"/>
</dbReference>
<gene>
    <name evidence="5" type="ORF">DICPUDRAFT_146686</name>
</gene>
<dbReference type="EMBL" id="GL870942">
    <property type="protein sequence ID" value="EGC40460.1"/>
    <property type="molecule type" value="Genomic_DNA"/>
</dbReference>
<name>F0Z6L9_DICPU</name>
<dbReference type="RefSeq" id="XP_003283007.1">
    <property type="nucleotide sequence ID" value="XM_003282959.1"/>
</dbReference>